<dbReference type="InterPro" id="IPR018303">
    <property type="entry name" value="ATPase_P-typ_P_site"/>
</dbReference>
<evidence type="ECO:0000256" key="10">
    <source>
        <dbReference type="ARBA" id="ARBA00022967"/>
    </source>
</evidence>
<dbReference type="CDD" id="cd02081">
    <property type="entry name" value="P-type_ATPase_Ca_PMCA-like"/>
    <property type="match status" value="1"/>
</dbReference>
<dbReference type="PRINTS" id="PR00120">
    <property type="entry name" value="HATPASE"/>
</dbReference>
<proteinExistence type="inferred from homology"/>
<dbReference type="Gene3D" id="3.40.1110.10">
    <property type="entry name" value="Calcium-transporting ATPase, cytoplasmic domain N"/>
    <property type="match status" value="1"/>
</dbReference>
<dbReference type="GO" id="GO:0006874">
    <property type="term" value="P:intracellular calcium ion homeostasis"/>
    <property type="evidence" value="ECO:0007669"/>
    <property type="project" value="TreeGrafter"/>
</dbReference>
<keyword evidence="18" id="KW-1185">Reference proteome</keyword>
<dbReference type="SUPFAM" id="SSF81653">
    <property type="entry name" value="Calcium ATPase, transduction domain A"/>
    <property type="match status" value="1"/>
</dbReference>
<dbReference type="Pfam" id="PF00122">
    <property type="entry name" value="E1-E2_ATPase"/>
    <property type="match status" value="1"/>
</dbReference>
<dbReference type="InterPro" id="IPR023214">
    <property type="entry name" value="HAD_sf"/>
</dbReference>
<dbReference type="SFLD" id="SFLDS00003">
    <property type="entry name" value="Haloacid_Dehalogenase"/>
    <property type="match status" value="1"/>
</dbReference>
<evidence type="ECO:0000256" key="13">
    <source>
        <dbReference type="ARBA" id="ARBA00023136"/>
    </source>
</evidence>
<dbReference type="SFLD" id="SFLDF00027">
    <property type="entry name" value="p-type_atpase"/>
    <property type="match status" value="1"/>
</dbReference>
<protein>
    <recommendedName>
        <fullName evidence="15">Calcium-transporting ATPase</fullName>
        <ecNumber evidence="15">7.2.2.10</ecNumber>
    </recommendedName>
</protein>
<dbReference type="EC" id="7.2.2.10" evidence="15"/>
<dbReference type="Proteomes" id="UP000054560">
    <property type="component" value="Unassembled WGS sequence"/>
</dbReference>
<dbReference type="Pfam" id="PF00689">
    <property type="entry name" value="Cation_ATPase_C"/>
    <property type="match status" value="1"/>
</dbReference>
<feature type="domain" description="Cation-transporting P-type ATPase N-terminal" evidence="16">
    <location>
        <begin position="26"/>
        <end position="98"/>
    </location>
</feature>
<feature type="transmembrane region" description="Helical" evidence="15">
    <location>
        <begin position="266"/>
        <end position="287"/>
    </location>
</feature>
<dbReference type="GO" id="GO:0012505">
    <property type="term" value="C:endomembrane system"/>
    <property type="evidence" value="ECO:0007669"/>
    <property type="project" value="UniProtKB-SubCell"/>
</dbReference>
<dbReference type="SUPFAM" id="SSF81665">
    <property type="entry name" value="Calcium ATPase, transmembrane domain M"/>
    <property type="match status" value="1"/>
</dbReference>
<dbReference type="SUPFAM" id="SSF56784">
    <property type="entry name" value="HAD-like"/>
    <property type="match status" value="1"/>
</dbReference>
<comment type="function">
    <text evidence="15">Catalyzes the hydrolysis of ATP coupled with the transport of calcium.</text>
</comment>
<dbReference type="PANTHER" id="PTHR24093:SF369">
    <property type="entry name" value="CALCIUM-TRANSPORTING ATPASE"/>
    <property type="match status" value="1"/>
</dbReference>
<gene>
    <name evidence="17" type="ORF">SARC_04384</name>
</gene>
<comment type="caution">
    <text evidence="15">Lacks conserved residue(s) required for the propagation of feature annotation.</text>
</comment>
<feature type="transmembrane region" description="Helical" evidence="15">
    <location>
        <begin position="869"/>
        <end position="893"/>
    </location>
</feature>
<dbReference type="InterPro" id="IPR006068">
    <property type="entry name" value="ATPase_P-typ_cation-transptr_C"/>
</dbReference>
<dbReference type="FunFam" id="1.20.1110.10:FF:000039">
    <property type="entry name" value="Calcium-transporting ATPase"/>
    <property type="match status" value="1"/>
</dbReference>
<evidence type="ECO:0000256" key="6">
    <source>
        <dbReference type="ARBA" id="ARBA00022741"/>
    </source>
</evidence>
<dbReference type="eggNOG" id="KOG0204">
    <property type="taxonomic scope" value="Eukaryota"/>
</dbReference>
<evidence type="ECO:0000256" key="12">
    <source>
        <dbReference type="ARBA" id="ARBA00023065"/>
    </source>
</evidence>
<keyword evidence="2 15" id="KW-0813">Transport</keyword>
<dbReference type="EMBL" id="KQ241839">
    <property type="protein sequence ID" value="KNC83376.1"/>
    <property type="molecule type" value="Genomic_DNA"/>
</dbReference>
<keyword evidence="7 15" id="KW-0106">Calcium</keyword>
<dbReference type="FunFam" id="2.70.150.10:FF:000028">
    <property type="entry name" value="Calcium-transporting ATPase"/>
    <property type="match status" value="1"/>
</dbReference>
<dbReference type="PANTHER" id="PTHR24093">
    <property type="entry name" value="CATION TRANSPORTING ATPASE"/>
    <property type="match status" value="1"/>
</dbReference>
<dbReference type="Gene3D" id="1.20.1110.10">
    <property type="entry name" value="Calcium-transporting ATPase, transmembrane domain"/>
    <property type="match status" value="1"/>
</dbReference>
<dbReference type="SMART" id="SM00831">
    <property type="entry name" value="Cation_ATPase_N"/>
    <property type="match status" value="1"/>
</dbReference>
<evidence type="ECO:0000256" key="14">
    <source>
        <dbReference type="ARBA" id="ARBA00048694"/>
    </source>
</evidence>
<feature type="transmembrane region" description="Helical" evidence="15">
    <location>
        <begin position="913"/>
        <end position="933"/>
    </location>
</feature>
<evidence type="ECO:0000256" key="15">
    <source>
        <dbReference type="RuleBase" id="RU361146"/>
    </source>
</evidence>
<reference evidence="17 18" key="1">
    <citation type="submission" date="2011-02" db="EMBL/GenBank/DDBJ databases">
        <title>The Genome Sequence of Sphaeroforma arctica JP610.</title>
        <authorList>
            <consortium name="The Broad Institute Genome Sequencing Platform"/>
            <person name="Russ C."/>
            <person name="Cuomo C."/>
            <person name="Young S.K."/>
            <person name="Zeng Q."/>
            <person name="Gargeya S."/>
            <person name="Alvarado L."/>
            <person name="Berlin A."/>
            <person name="Chapman S.B."/>
            <person name="Chen Z."/>
            <person name="Freedman E."/>
            <person name="Gellesch M."/>
            <person name="Goldberg J."/>
            <person name="Griggs A."/>
            <person name="Gujja S."/>
            <person name="Heilman E."/>
            <person name="Heiman D."/>
            <person name="Howarth C."/>
            <person name="Mehta T."/>
            <person name="Neiman D."/>
            <person name="Pearson M."/>
            <person name="Roberts A."/>
            <person name="Saif S."/>
            <person name="Shea T."/>
            <person name="Shenoy N."/>
            <person name="Sisk P."/>
            <person name="Stolte C."/>
            <person name="Sykes S."/>
            <person name="White J."/>
            <person name="Yandava C."/>
            <person name="Burger G."/>
            <person name="Gray M.W."/>
            <person name="Holland P.W.H."/>
            <person name="King N."/>
            <person name="Lang F.B.F."/>
            <person name="Roger A.J."/>
            <person name="Ruiz-Trillo I."/>
            <person name="Haas B."/>
            <person name="Nusbaum C."/>
            <person name="Birren B."/>
        </authorList>
    </citation>
    <scope>NUCLEOTIDE SEQUENCE [LARGE SCALE GENOMIC DNA]</scope>
    <source>
        <strain evidence="17 18">JP610</strain>
    </source>
</reference>
<evidence type="ECO:0000256" key="2">
    <source>
        <dbReference type="ARBA" id="ARBA00022448"/>
    </source>
</evidence>
<accession>A0A0L0G3F8</accession>
<organism evidence="17 18">
    <name type="scientific">Sphaeroforma arctica JP610</name>
    <dbReference type="NCBI Taxonomy" id="667725"/>
    <lineage>
        <taxon>Eukaryota</taxon>
        <taxon>Ichthyosporea</taxon>
        <taxon>Ichthyophonida</taxon>
        <taxon>Sphaeroforma</taxon>
    </lineage>
</organism>
<dbReference type="RefSeq" id="XP_014157278.1">
    <property type="nucleotide sequence ID" value="XM_014301803.1"/>
</dbReference>
<dbReference type="InterPro" id="IPR023298">
    <property type="entry name" value="ATPase_P-typ_TM_dom_sf"/>
</dbReference>
<keyword evidence="6 15" id="KW-0547">Nucleotide-binding</keyword>
<keyword evidence="11 15" id="KW-1133">Transmembrane helix</keyword>
<feature type="transmembrane region" description="Helical" evidence="15">
    <location>
        <begin position="105"/>
        <end position="125"/>
    </location>
</feature>
<dbReference type="PRINTS" id="PR00119">
    <property type="entry name" value="CATATPASE"/>
</dbReference>
<keyword evidence="9" id="KW-0460">Magnesium</keyword>
<comment type="catalytic activity">
    <reaction evidence="14 15">
        <text>Ca(2+)(in) + ATP + H2O = Ca(2+)(out) + ADP + phosphate + H(+)</text>
        <dbReference type="Rhea" id="RHEA:18105"/>
        <dbReference type="ChEBI" id="CHEBI:15377"/>
        <dbReference type="ChEBI" id="CHEBI:15378"/>
        <dbReference type="ChEBI" id="CHEBI:29108"/>
        <dbReference type="ChEBI" id="CHEBI:30616"/>
        <dbReference type="ChEBI" id="CHEBI:43474"/>
        <dbReference type="ChEBI" id="CHEBI:456216"/>
        <dbReference type="EC" id="7.2.2.10"/>
    </reaction>
</comment>
<evidence type="ECO:0000256" key="1">
    <source>
        <dbReference type="ARBA" id="ARBA00004127"/>
    </source>
</evidence>
<keyword evidence="5" id="KW-0479">Metal-binding</keyword>
<dbReference type="GO" id="GO:0005388">
    <property type="term" value="F:P-type calcium transporter activity"/>
    <property type="evidence" value="ECO:0007669"/>
    <property type="project" value="UniProtKB-EC"/>
</dbReference>
<feature type="transmembrane region" description="Helical" evidence="15">
    <location>
        <begin position="307"/>
        <end position="333"/>
    </location>
</feature>
<keyword evidence="10" id="KW-1278">Translocase</keyword>
<keyword evidence="3 15" id="KW-0109">Calcium transport</keyword>
<dbReference type="InterPro" id="IPR036412">
    <property type="entry name" value="HAD-like_sf"/>
</dbReference>
<dbReference type="AlphaFoldDB" id="A0A0L0G3F8"/>
<dbReference type="InterPro" id="IPR044492">
    <property type="entry name" value="P_typ_ATPase_HD_dom"/>
</dbReference>
<feature type="transmembrane region" description="Helical" evidence="15">
    <location>
        <begin position="837"/>
        <end position="857"/>
    </location>
</feature>
<evidence type="ECO:0000256" key="9">
    <source>
        <dbReference type="ARBA" id="ARBA00022842"/>
    </source>
</evidence>
<keyword evidence="8 15" id="KW-0067">ATP-binding</keyword>
<comment type="similarity">
    <text evidence="15">Belongs to the cation transport ATPase (P-type) (TC 3.A.3) family.</text>
</comment>
<dbReference type="Pfam" id="PF00690">
    <property type="entry name" value="Cation_ATPase_N"/>
    <property type="match status" value="1"/>
</dbReference>
<dbReference type="Gene3D" id="3.40.50.1000">
    <property type="entry name" value="HAD superfamily/HAD-like"/>
    <property type="match status" value="1"/>
</dbReference>
<evidence type="ECO:0000256" key="5">
    <source>
        <dbReference type="ARBA" id="ARBA00022723"/>
    </source>
</evidence>
<dbReference type="InterPro" id="IPR004014">
    <property type="entry name" value="ATPase_P-typ_cation-transptr_N"/>
</dbReference>
<dbReference type="InterPro" id="IPR006408">
    <property type="entry name" value="P-type_ATPase_IIB"/>
</dbReference>
<dbReference type="OrthoDB" id="3352408at2759"/>
<comment type="subcellular location">
    <subcellularLocation>
        <location evidence="1">Endomembrane system</location>
        <topology evidence="1">Multi-pass membrane protein</topology>
    </subcellularLocation>
    <subcellularLocation>
        <location evidence="15">Membrane</location>
        <topology evidence="15">Multi-pass membrane protein</topology>
    </subcellularLocation>
</comment>
<keyword evidence="12 15" id="KW-0406">Ion transport</keyword>
<dbReference type="NCBIfam" id="TIGR01494">
    <property type="entry name" value="ATPase_P-type"/>
    <property type="match status" value="2"/>
</dbReference>
<name>A0A0L0G3F8_9EUKA</name>
<keyword evidence="4 15" id="KW-0812">Transmembrane</keyword>
<dbReference type="GeneID" id="25904888"/>
<dbReference type="InterPro" id="IPR001757">
    <property type="entry name" value="P_typ_ATPase"/>
</dbReference>
<dbReference type="Pfam" id="PF13246">
    <property type="entry name" value="Cation_ATPase"/>
    <property type="match status" value="1"/>
</dbReference>
<evidence type="ECO:0000256" key="3">
    <source>
        <dbReference type="ARBA" id="ARBA00022568"/>
    </source>
</evidence>
<dbReference type="Gene3D" id="2.70.150.10">
    <property type="entry name" value="Calcium-transporting ATPase, cytoplasmic transduction domain A"/>
    <property type="match status" value="1"/>
</dbReference>
<evidence type="ECO:0000259" key="16">
    <source>
        <dbReference type="SMART" id="SM00831"/>
    </source>
</evidence>
<feature type="transmembrane region" description="Helical" evidence="15">
    <location>
        <begin position="724"/>
        <end position="745"/>
    </location>
</feature>
<dbReference type="SUPFAM" id="SSF81660">
    <property type="entry name" value="Metal cation-transporting ATPase, ATP-binding domain N"/>
    <property type="match status" value="1"/>
</dbReference>
<dbReference type="InterPro" id="IPR059000">
    <property type="entry name" value="ATPase_P-type_domA"/>
</dbReference>
<feature type="transmembrane region" description="Helical" evidence="15">
    <location>
        <begin position="757"/>
        <end position="777"/>
    </location>
</feature>
<evidence type="ECO:0000256" key="7">
    <source>
        <dbReference type="ARBA" id="ARBA00022837"/>
    </source>
</evidence>
<dbReference type="GO" id="GO:0005524">
    <property type="term" value="F:ATP binding"/>
    <property type="evidence" value="ECO:0007669"/>
    <property type="project" value="UniProtKB-KW"/>
</dbReference>
<evidence type="ECO:0000256" key="4">
    <source>
        <dbReference type="ARBA" id="ARBA00022692"/>
    </source>
</evidence>
<evidence type="ECO:0000313" key="18">
    <source>
        <dbReference type="Proteomes" id="UP000054560"/>
    </source>
</evidence>
<dbReference type="STRING" id="667725.A0A0L0G3F8"/>
<dbReference type="FunFam" id="3.40.50.1000:FF:000193">
    <property type="entry name" value="Plasma membrane calcium-transporting ATPase 2"/>
    <property type="match status" value="1"/>
</dbReference>
<evidence type="ECO:0000313" key="17">
    <source>
        <dbReference type="EMBL" id="KNC83376.1"/>
    </source>
</evidence>
<dbReference type="NCBIfam" id="TIGR01517">
    <property type="entry name" value="ATPase-IIB_Ca"/>
    <property type="match status" value="1"/>
</dbReference>
<dbReference type="SFLD" id="SFLDG00002">
    <property type="entry name" value="C1.7:_P-type_atpase_like"/>
    <property type="match status" value="1"/>
</dbReference>
<dbReference type="PROSITE" id="PS00154">
    <property type="entry name" value="ATPASE_E1_E2"/>
    <property type="match status" value="1"/>
</dbReference>
<dbReference type="GO" id="GO:0005886">
    <property type="term" value="C:plasma membrane"/>
    <property type="evidence" value="ECO:0007669"/>
    <property type="project" value="TreeGrafter"/>
</dbReference>
<sequence length="995" mass="109905">MVPVDSLGLKLQEVVTYPKTRQPYDDLGKVDGIAKVLNVNLKTGLSNEQVKEHRKKYGPNVLPEVEIKSFWELVMEGFEDKTLILLSGSAIISLILGIRENPSTGWIEGTAIIMAVLIVVFVTAINDHEKEKQFRTLNAKKDARLVKILRNGEPQQLLVDEIVVGDVLFVETGDVLPVDGVLMYGSNIECDESAATGESDRIRKSHTAAKADVFFVSGAQVMDGVGKMLVTAVGTGSFYGKAMMGLRVETENTPLQDKLEDLANQIGFFGLIMAVITVGCLVAREYYTYHINDMPLDEHFVSALVRFVITGITILVVAIPEGLPLAVTMALAYSTIKMLEDNNLVRKLEACETMGGATTICSDKTGTLTQNKMTVVRGYIAQQNTTLEETESPLPLRVDEKVIELLSVGIATNTTAYVPEGHTEFVGNKTESALIGYIKEMGYDYKLIRRSVDQKAIFPFSSARKRMSSLVKQPSGVLRLHCKGAAELILDMCDTYINAKGDVVPLTADDSKANHNIIQEYASEGLRTICLCYTDMEDGDQDWEHSKPDETERMTLLGIVGIEDPIRPEVPEAVRRCAAAGIKTLMVTGDNSVTAKNIAKKCGIYNEKAGGLVMEGPEFRLLKDKPHELMTVIFRLQVLARSSPLDKQILVEALKKSNHVVAVTGDGTNDGPALKMAHVGFSMGITGTEVAKEASDIVLMDDNFSSIVKAVSWGRNVYDSIRKFIQFQLTVNIVAVILAFLGSLSSETGESPLKPVQLLWVNLIMDTLAALALATESPSPDLLNRPPYGKNAPLISRMMWRNILGQAFFQFIVNFYCLKDPESIFGPTDNGLPYESASNHLLHMTLFFNTFVMCQLFNEINSKKIHGEINVFEGFFASPMFLIVMLFTLFLQVLMVQYGGDWVGCTPLNQDQWIRTIVIGALGIPVGTLIRLLPDWGLPRTGNKAARDKFKGAVNAVRNEGHHREKHDLNLVEAFRRKHSHERRSLSNEESKKSN</sequence>
<evidence type="ECO:0000256" key="8">
    <source>
        <dbReference type="ARBA" id="ARBA00022840"/>
    </source>
</evidence>
<evidence type="ECO:0000256" key="11">
    <source>
        <dbReference type="ARBA" id="ARBA00022989"/>
    </source>
</evidence>
<keyword evidence="13 15" id="KW-0472">Membrane</keyword>
<dbReference type="GO" id="GO:0016887">
    <property type="term" value="F:ATP hydrolysis activity"/>
    <property type="evidence" value="ECO:0007669"/>
    <property type="project" value="InterPro"/>
</dbReference>
<dbReference type="InterPro" id="IPR008250">
    <property type="entry name" value="ATPase_P-typ_transduc_dom_A_sf"/>
</dbReference>
<dbReference type="InterPro" id="IPR023299">
    <property type="entry name" value="ATPase_P-typ_cyto_dom_N"/>
</dbReference>
<dbReference type="GO" id="GO:0046872">
    <property type="term" value="F:metal ion binding"/>
    <property type="evidence" value="ECO:0007669"/>
    <property type="project" value="UniProtKB-KW"/>
</dbReference>